<dbReference type="OrthoDB" id="9794343at2"/>
<dbReference type="Pfam" id="PF09835">
    <property type="entry name" value="DUF2062"/>
    <property type="match status" value="1"/>
</dbReference>
<protein>
    <recommendedName>
        <fullName evidence="2">DUF2062 domain-containing protein</fullName>
    </recommendedName>
</protein>
<dbReference type="AlphaFoldDB" id="L0RCD2"/>
<keyword evidence="1" id="KW-0472">Membrane</keyword>
<sequence length="167" mass="19066">MQKEFSRIEKLKRLVRLYYLKVMRINASPHFIAMGVACGVFGGCFPFIPGLPLQTAIAVAAAFCTRSSKIAAAIATWISNPLNWLLFYYIQFKIGSFLLPMDVQFDPAKWAVTDFMEIGWQGVTILIFGGFILGIPLAAISYFFALHFVRRYRKRKALRMLSRRTKL</sequence>
<evidence type="ECO:0000259" key="2">
    <source>
        <dbReference type="Pfam" id="PF09835"/>
    </source>
</evidence>
<keyword evidence="1" id="KW-1133">Transmembrane helix</keyword>
<dbReference type="Proteomes" id="UP000010808">
    <property type="component" value="Chromosome"/>
</dbReference>
<dbReference type="RefSeq" id="WP_015336999.1">
    <property type="nucleotide sequence ID" value="NC_020055.1"/>
</dbReference>
<dbReference type="PANTHER" id="PTHR40547">
    <property type="entry name" value="SLL0298 PROTEIN"/>
    <property type="match status" value="1"/>
</dbReference>
<proteinExistence type="predicted"/>
<dbReference type="HOGENOM" id="CLU_102912_1_0_7"/>
<dbReference type="STRING" id="1121451.DESAM_22132"/>
<feature type="transmembrane region" description="Helical" evidence="1">
    <location>
        <begin position="31"/>
        <end position="49"/>
    </location>
</feature>
<gene>
    <name evidence="3" type="ORF">DESAM_22132</name>
</gene>
<feature type="domain" description="DUF2062" evidence="2">
    <location>
        <begin position="13"/>
        <end position="156"/>
    </location>
</feature>
<dbReference type="EMBL" id="FO203522">
    <property type="protein sequence ID" value="CCO24399.1"/>
    <property type="molecule type" value="Genomic_DNA"/>
</dbReference>
<dbReference type="KEGG" id="dhy:DESAM_22132"/>
<keyword evidence="1" id="KW-0812">Transmembrane</keyword>
<dbReference type="InterPro" id="IPR018639">
    <property type="entry name" value="DUF2062"/>
</dbReference>
<evidence type="ECO:0000256" key="1">
    <source>
        <dbReference type="SAM" id="Phobius"/>
    </source>
</evidence>
<dbReference type="PATRIC" id="fig|1121451.3.peg.2352"/>
<name>L0RCD2_9BACT</name>
<evidence type="ECO:0000313" key="4">
    <source>
        <dbReference type="Proteomes" id="UP000010808"/>
    </source>
</evidence>
<dbReference type="PANTHER" id="PTHR40547:SF1">
    <property type="entry name" value="SLL0298 PROTEIN"/>
    <property type="match status" value="1"/>
</dbReference>
<dbReference type="eggNOG" id="COG3216">
    <property type="taxonomic scope" value="Bacteria"/>
</dbReference>
<keyword evidence="4" id="KW-1185">Reference proteome</keyword>
<organism evidence="3 4">
    <name type="scientific">Maridesulfovibrio hydrothermalis AM13 = DSM 14728</name>
    <dbReference type="NCBI Taxonomy" id="1121451"/>
    <lineage>
        <taxon>Bacteria</taxon>
        <taxon>Pseudomonadati</taxon>
        <taxon>Thermodesulfobacteriota</taxon>
        <taxon>Desulfovibrionia</taxon>
        <taxon>Desulfovibrionales</taxon>
        <taxon>Desulfovibrionaceae</taxon>
        <taxon>Maridesulfovibrio</taxon>
    </lineage>
</organism>
<accession>L0RCD2</accession>
<feature type="transmembrane region" description="Helical" evidence="1">
    <location>
        <begin position="125"/>
        <end position="149"/>
    </location>
</feature>
<evidence type="ECO:0000313" key="3">
    <source>
        <dbReference type="EMBL" id="CCO24399.1"/>
    </source>
</evidence>
<reference evidence="3 4" key="1">
    <citation type="submission" date="2012-10" db="EMBL/GenBank/DDBJ databases">
        <authorList>
            <person name="Genoscope - CEA"/>
        </authorList>
    </citation>
    <scope>NUCLEOTIDE SEQUENCE [LARGE SCALE GENOMIC DNA]</scope>
    <source>
        <strain evidence="4">AM13 / DSM 14728</strain>
    </source>
</reference>